<proteinExistence type="predicted"/>
<dbReference type="EMBL" id="CP014169">
    <property type="protein sequence ID" value="AOH87282.1"/>
    <property type="molecule type" value="Genomic_DNA"/>
</dbReference>
<feature type="compositionally biased region" description="Basic and acidic residues" evidence="1">
    <location>
        <begin position="60"/>
        <end position="74"/>
    </location>
</feature>
<protein>
    <submittedName>
        <fullName evidence="2">Uncharacterized protein</fullName>
    </submittedName>
</protein>
<keyword evidence="2" id="KW-0614">Plasmid</keyword>
<keyword evidence="3" id="KW-1185">Reference proteome</keyword>
<accession>A0A1B3ZIN6</accession>
<evidence type="ECO:0000313" key="3">
    <source>
        <dbReference type="Proteomes" id="UP000094256"/>
    </source>
</evidence>
<feature type="compositionally biased region" description="Low complexity" evidence="1">
    <location>
        <begin position="11"/>
        <end position="27"/>
    </location>
</feature>
<dbReference type="KEGG" id="span:AWL63_24345"/>
<sequence>MVAPNTMRAKAASVSSVAVGGSTPGTSDAQLRPAGTRQRADQRQIRSWFGLHRLADLAGDRGDEQFERRLDAGRTKRKAPA</sequence>
<reference evidence="2 3" key="1">
    <citation type="submission" date="2016-01" db="EMBL/GenBank/DDBJ databases">
        <title>Complete genome and mega plasmid sequence of Sphingomonas panacis DCY99 elicits systemic resistance in rice to Xanthomonas oryzae.</title>
        <authorList>
            <person name="Kim Y.J."/>
            <person name="Yang D.C."/>
            <person name="Sing P."/>
        </authorList>
    </citation>
    <scope>NUCLEOTIDE SEQUENCE [LARGE SCALE GENOMIC DNA]</scope>
    <source>
        <strain evidence="2 3">DCY99</strain>
        <plasmid evidence="3">Plasmid</plasmid>
    </source>
</reference>
<geneLocation type="plasmid" evidence="3"/>
<dbReference type="AlphaFoldDB" id="A0A1B3ZIN6"/>
<name>A0A1B3ZIN6_9SPHN</name>
<feature type="region of interest" description="Disordered" evidence="1">
    <location>
        <begin position="60"/>
        <end position="81"/>
    </location>
</feature>
<evidence type="ECO:0000313" key="2">
    <source>
        <dbReference type="EMBL" id="AOH87282.1"/>
    </source>
</evidence>
<dbReference type="Proteomes" id="UP000094256">
    <property type="component" value="Plasmid unnamed"/>
</dbReference>
<evidence type="ECO:0000256" key="1">
    <source>
        <dbReference type="SAM" id="MobiDB-lite"/>
    </source>
</evidence>
<organism evidence="2 3">
    <name type="scientific">Sphingomonas panacis</name>
    <dbReference type="NCBI Taxonomy" id="1560345"/>
    <lineage>
        <taxon>Bacteria</taxon>
        <taxon>Pseudomonadati</taxon>
        <taxon>Pseudomonadota</taxon>
        <taxon>Alphaproteobacteria</taxon>
        <taxon>Sphingomonadales</taxon>
        <taxon>Sphingomonadaceae</taxon>
        <taxon>Sphingomonas</taxon>
    </lineage>
</organism>
<gene>
    <name evidence="2" type="ORF">AWL63_24345</name>
</gene>
<feature type="region of interest" description="Disordered" evidence="1">
    <location>
        <begin position="1"/>
        <end position="43"/>
    </location>
</feature>